<dbReference type="AlphaFoldDB" id="A0A1G2IWF9"/>
<dbReference type="Pfam" id="PF00239">
    <property type="entry name" value="Resolvase"/>
    <property type="match status" value="1"/>
</dbReference>
<dbReference type="CDD" id="cd00338">
    <property type="entry name" value="Ser_Recombinase"/>
    <property type="match status" value="1"/>
</dbReference>
<dbReference type="EMBL" id="MHPJ01000007">
    <property type="protein sequence ID" value="OGZ79199.1"/>
    <property type="molecule type" value="Genomic_DNA"/>
</dbReference>
<dbReference type="PROSITE" id="PS51736">
    <property type="entry name" value="RECOMBINASES_3"/>
    <property type="match status" value="1"/>
</dbReference>
<name>A0A1G2IWF9_9BACT</name>
<evidence type="ECO:0000313" key="3">
    <source>
        <dbReference type="EMBL" id="OGZ79199.1"/>
    </source>
</evidence>
<dbReference type="Pfam" id="PF07508">
    <property type="entry name" value="Recombinase"/>
    <property type="match status" value="1"/>
</dbReference>
<organism evidence="3 4">
    <name type="scientific">Candidatus Staskawiczbacteria bacterium RIFOXYB1_FULL_37_44</name>
    <dbReference type="NCBI Taxonomy" id="1802223"/>
    <lineage>
        <taxon>Bacteria</taxon>
        <taxon>Candidatus Staskawicziibacteriota</taxon>
    </lineage>
</organism>
<protein>
    <recommendedName>
        <fullName evidence="5">Resolvase/invertase-type recombinase catalytic domain-containing protein</fullName>
    </recommendedName>
</protein>
<dbReference type="GO" id="GO:0003677">
    <property type="term" value="F:DNA binding"/>
    <property type="evidence" value="ECO:0007669"/>
    <property type="project" value="InterPro"/>
</dbReference>
<dbReference type="SUPFAM" id="SSF53041">
    <property type="entry name" value="Resolvase-like"/>
    <property type="match status" value="1"/>
</dbReference>
<evidence type="ECO:0000313" key="4">
    <source>
        <dbReference type="Proteomes" id="UP000178650"/>
    </source>
</evidence>
<dbReference type="InterPro" id="IPR006119">
    <property type="entry name" value="Resolv_N"/>
</dbReference>
<gene>
    <name evidence="3" type="ORF">A2358_00725</name>
</gene>
<reference evidence="3 4" key="1">
    <citation type="journal article" date="2016" name="Nat. Commun.">
        <title>Thousands of microbial genomes shed light on interconnected biogeochemical processes in an aquifer system.</title>
        <authorList>
            <person name="Anantharaman K."/>
            <person name="Brown C.T."/>
            <person name="Hug L.A."/>
            <person name="Sharon I."/>
            <person name="Castelle C.J."/>
            <person name="Probst A.J."/>
            <person name="Thomas B.C."/>
            <person name="Singh A."/>
            <person name="Wilkins M.J."/>
            <person name="Karaoz U."/>
            <person name="Brodie E.L."/>
            <person name="Williams K.H."/>
            <person name="Hubbard S.S."/>
            <person name="Banfield J.F."/>
        </authorList>
    </citation>
    <scope>NUCLEOTIDE SEQUENCE [LARGE SCALE GENOMIC DNA]</scope>
</reference>
<accession>A0A1G2IWF9</accession>
<dbReference type="PROSITE" id="PS51737">
    <property type="entry name" value="RECOMBINASE_DNA_BIND"/>
    <property type="match status" value="1"/>
</dbReference>
<evidence type="ECO:0000259" key="2">
    <source>
        <dbReference type="PROSITE" id="PS51737"/>
    </source>
</evidence>
<feature type="domain" description="Recombinase" evidence="2">
    <location>
        <begin position="162"/>
        <end position="272"/>
    </location>
</feature>
<sequence>MEQQPQKIKYFLYARKSSEQEDRQVLSIGSQKSELESAAKKERLEIINRFEESYSAKDPGRKIFNEVIKRIEKGEANAILAWHPNRLSRNSVDTGYLIYLMDQNKLLEIKTLGQTFKNTPNDKFLLNLLCSQAKLENDNKGVDVKRGLRRKVEMGWHPGLAPIGYKNTPDKEKGFKTIHKDPKMFPIIRKMFDMILSGSFTVPRAHEIAVTQWGLKKLARSGFYRTLYNPFYYGWFEWPQGSGNWHKGKHEPMITREEFDRVQHLLHPGQKPKPERQIFAYTAQNAEASAVNITLK</sequence>
<dbReference type="SMART" id="SM00857">
    <property type="entry name" value="Resolvase"/>
    <property type="match status" value="1"/>
</dbReference>
<dbReference type="PANTHER" id="PTHR30461:SF23">
    <property type="entry name" value="DNA RECOMBINASE-RELATED"/>
    <property type="match status" value="1"/>
</dbReference>
<dbReference type="GO" id="GO:0000150">
    <property type="term" value="F:DNA strand exchange activity"/>
    <property type="evidence" value="ECO:0007669"/>
    <property type="project" value="InterPro"/>
</dbReference>
<comment type="caution">
    <text evidence="3">The sequence shown here is derived from an EMBL/GenBank/DDBJ whole genome shotgun (WGS) entry which is preliminary data.</text>
</comment>
<evidence type="ECO:0000259" key="1">
    <source>
        <dbReference type="PROSITE" id="PS51736"/>
    </source>
</evidence>
<dbReference type="Gene3D" id="3.40.50.1390">
    <property type="entry name" value="Resolvase, N-terminal catalytic domain"/>
    <property type="match status" value="1"/>
</dbReference>
<dbReference type="Proteomes" id="UP000178650">
    <property type="component" value="Unassembled WGS sequence"/>
</dbReference>
<proteinExistence type="predicted"/>
<dbReference type="InterPro" id="IPR011109">
    <property type="entry name" value="DNA_bind_recombinase_dom"/>
</dbReference>
<dbReference type="PANTHER" id="PTHR30461">
    <property type="entry name" value="DNA-INVERTASE FROM LAMBDOID PROPHAGE"/>
    <property type="match status" value="1"/>
</dbReference>
<dbReference type="STRING" id="1802223.A2358_00725"/>
<dbReference type="InterPro" id="IPR050639">
    <property type="entry name" value="SSR_resolvase"/>
</dbReference>
<evidence type="ECO:0008006" key="5">
    <source>
        <dbReference type="Google" id="ProtNLM"/>
    </source>
</evidence>
<dbReference type="InterPro" id="IPR036162">
    <property type="entry name" value="Resolvase-like_N_sf"/>
</dbReference>
<dbReference type="Gene3D" id="3.90.1750.20">
    <property type="entry name" value="Putative Large Serine Recombinase, Chain B, Domain 2"/>
    <property type="match status" value="1"/>
</dbReference>
<dbReference type="InterPro" id="IPR038109">
    <property type="entry name" value="DNA_bind_recomb_sf"/>
</dbReference>
<feature type="domain" description="Resolvase/invertase-type recombinase catalytic" evidence="1">
    <location>
        <begin position="9"/>
        <end position="155"/>
    </location>
</feature>